<dbReference type="Gene3D" id="2.30.29.30">
    <property type="entry name" value="Pleckstrin-homology domain (PH domain)/Phosphotyrosine-binding domain (PTB)"/>
    <property type="match status" value="1"/>
</dbReference>
<dbReference type="Gene3D" id="3.30.870.10">
    <property type="entry name" value="Endonuclease Chain A"/>
    <property type="match status" value="3"/>
</dbReference>
<dbReference type="GO" id="GO:0035556">
    <property type="term" value="P:intracellular signal transduction"/>
    <property type="evidence" value="ECO:0007669"/>
    <property type="project" value="InterPro"/>
</dbReference>
<evidence type="ECO:0000256" key="8">
    <source>
        <dbReference type="ARBA" id="ARBA00037868"/>
    </source>
</evidence>
<sequence>MPAPSVSVSGTKKGEEINGDAEVKQNSSSLMPTNTLGTEPPRLSSSSSYAEHRGSAQWVKLFGDMVRRSEDIQRINGEGPEMQNGGEPENVNKLPSKEVASTPVVNDSNDEDVRFVVDDFGDSRRPNYHEHSSPASQGVSLDAQAWNGFGHIPSETLLAPNGHSRRDNQGHTNFAKEHSDNEKREDQSTDLGTHKAEPGASGRNGKEKEKDDAAAAAADQKSSRLGAAAKKIRGSELTNKFRRAVGKATVITRLKAPENELRSASGHGVFPFLQDALFVPMFYFMRDEHGNRPAPIIFNAIQLAVLSPHSEPSLEEPDEPHHHLSLSQLHQHHHHHFTIRIQLQYGDVKWVIVRRLNDFLTLHTMLNLRKFQGRIPYVPPFPQQFSYALGKARFHRRHEEREQRLQDAENERLKALEDYLISTLQHLNLRPSYEMCAFLELSAVSIFKNTGWKGKEGFLDRRVEHITGKFCTPRELRRWKRQWVLVRDSYIAFCSHISDPYPADVLLADSQFKMTYKKKKLTGHPLHSYRITLSTANRVVQLRSDSERSIKEWKRSIEMMTASSKWTKPHRFDSFAPIRQNSRVMWFVDGADYFHAVSEAIENAKETIYIMDWWLSPELYLRRPYAQNEEYRLDRLLKRKAEEGVEIYISLFKEVTVSLTINSAYSKKKLQSLHKNIHVQRHPDHTPGGTMFWAHHEKIVVVDNTFGFVGGLDLCFGRWDNHYHRLADYHLPAEDGIPEELTRNFFGQDYNNARIHDFAEVNKYWTTIVNRTMTPRMPWHDIHMGMIGQPARDVARHFIQRWNFLKASKSQHRPSLPMLMPSGDFSSKRNDFQYKGTITTQTIRSSAEWSLGIHREDSIHTAYCELIRGASHFVYIENQFFISSAKSDPAYTVKNRIAEAIVDRIIRAHQAGQKFRVIVIIPLMPAFEGDVSGSGAATLRLVMNWQYQSISRGEHSIGYQLKKAGIEMDDYVRFYGLRTYDVIRRSASEQVINVVNGNQPNSPLAPDQWQHIKEQNGDVSTVTNNDDGVHKAVGEGEKNIATTSAGGYQWPEPNYHDENASRDGELDEQSSSSSDESEESQTEPHGKRSTLSRLVHGTEHIRHFGLSGRKSSSAKAKHARNDSDSIHIQDVDVDMDDVDNYDSIPMQSLRRQVVNNNYLNNTNVQDLKPQQENGDIDALNRTVEKSVAGLGQPQPADDSSDVVDQIVTELVYVHCKLLIVDDRVVVLGSANINDRSMLGNRDSEIALVLEDTDKVDIHMDGRPYKAAKFAHSLRTQLCLEHLGAIRDVDQKDLVVDQYFGNPPIRMSTSDADEAYVEMASRVVKDPLSDEFDELWNGTADSNAEIFRDVFRCVPEESVHNYSQYHVFVPSSNHPLGHAILDGTSVPEVLKKLKKVRGHIVPNPKDFLKDENLGAKLGDKEMLVPVEVFT</sequence>
<feature type="compositionally biased region" description="Basic and acidic residues" evidence="11">
    <location>
        <begin position="1119"/>
        <end position="1128"/>
    </location>
</feature>
<feature type="compositionally biased region" description="Basic and acidic residues" evidence="11">
    <location>
        <begin position="164"/>
        <end position="197"/>
    </location>
</feature>
<dbReference type="PANTHER" id="PTHR18896">
    <property type="entry name" value="PHOSPHOLIPASE D"/>
    <property type="match status" value="1"/>
</dbReference>
<accession>A0A9W8DWJ7</accession>
<feature type="domain" description="PLD phosphodiesterase" evidence="13">
    <location>
        <begin position="1209"/>
        <end position="1236"/>
    </location>
</feature>
<feature type="compositionally biased region" description="Basic and acidic residues" evidence="11">
    <location>
        <begin position="1054"/>
        <end position="1064"/>
    </location>
</feature>
<dbReference type="InterPro" id="IPR036871">
    <property type="entry name" value="PX_dom_sf"/>
</dbReference>
<proteinExistence type="inferred from homology"/>
<name>A0A9W8DWJ7_9FUNG</name>
<dbReference type="EMBL" id="JANBPU010000006">
    <property type="protein sequence ID" value="KAJ1921211.1"/>
    <property type="molecule type" value="Genomic_DNA"/>
</dbReference>
<feature type="domain" description="PLD phosphodiesterase" evidence="13">
    <location>
        <begin position="691"/>
        <end position="718"/>
    </location>
</feature>
<evidence type="ECO:0000256" key="3">
    <source>
        <dbReference type="ARBA" id="ARBA00022737"/>
    </source>
</evidence>
<keyword evidence="7" id="KW-0449">Lipoprotein</keyword>
<feature type="coiled-coil region" evidence="10">
    <location>
        <begin position="391"/>
        <end position="418"/>
    </location>
</feature>
<comment type="caution">
    <text evidence="15">The sequence shown here is derived from an EMBL/GenBank/DDBJ whole genome shotgun (WGS) entry which is preliminary data.</text>
</comment>
<dbReference type="InterPro" id="IPR001736">
    <property type="entry name" value="PLipase_D/transphosphatidylase"/>
</dbReference>
<dbReference type="SMART" id="SM00155">
    <property type="entry name" value="PLDc"/>
    <property type="match status" value="2"/>
</dbReference>
<evidence type="ECO:0000256" key="2">
    <source>
        <dbReference type="ARBA" id="ARBA00008664"/>
    </source>
</evidence>
<evidence type="ECO:0000256" key="10">
    <source>
        <dbReference type="SAM" id="Coils"/>
    </source>
</evidence>
<dbReference type="GO" id="GO:0012505">
    <property type="term" value="C:endomembrane system"/>
    <property type="evidence" value="ECO:0007669"/>
    <property type="project" value="UniProtKB-SubCell"/>
</dbReference>
<feature type="region of interest" description="Disordered" evidence="11">
    <location>
        <begin position="72"/>
        <end position="227"/>
    </location>
</feature>
<keyword evidence="16" id="KW-1185">Reference proteome</keyword>
<dbReference type="PROSITE" id="PS50195">
    <property type="entry name" value="PX"/>
    <property type="match status" value="1"/>
</dbReference>
<dbReference type="InterPro" id="IPR001849">
    <property type="entry name" value="PH_domain"/>
</dbReference>
<feature type="compositionally biased region" description="Basic and acidic residues" evidence="11">
    <location>
        <begin position="204"/>
        <end position="213"/>
    </location>
</feature>
<dbReference type="Gene3D" id="3.30.1520.10">
    <property type="entry name" value="Phox-like domain"/>
    <property type="match status" value="1"/>
</dbReference>
<evidence type="ECO:0000256" key="6">
    <source>
        <dbReference type="ARBA" id="ARBA00023098"/>
    </source>
</evidence>
<dbReference type="OrthoDB" id="14911at2759"/>
<dbReference type="GO" id="GO:0006654">
    <property type="term" value="P:phosphatidic acid biosynthetic process"/>
    <property type="evidence" value="ECO:0007669"/>
    <property type="project" value="InterPro"/>
</dbReference>
<keyword evidence="10" id="KW-0175">Coiled coil</keyword>
<dbReference type="CDD" id="cd09141">
    <property type="entry name" value="PLDc_vPLD1_2_yPLD_like_2"/>
    <property type="match status" value="1"/>
</dbReference>
<feature type="domain" description="PX" evidence="14">
    <location>
        <begin position="315"/>
        <end position="446"/>
    </location>
</feature>
<feature type="compositionally biased region" description="Basic and acidic residues" evidence="11">
    <location>
        <begin position="111"/>
        <end position="132"/>
    </location>
</feature>
<dbReference type="EC" id="3.1.4.4" evidence="9"/>
<evidence type="ECO:0000256" key="4">
    <source>
        <dbReference type="ARBA" id="ARBA00022801"/>
    </source>
</evidence>
<gene>
    <name evidence="15" type="ORF">H4219_000810</name>
</gene>
<dbReference type="GO" id="GO:0009395">
    <property type="term" value="P:phospholipid catabolic process"/>
    <property type="evidence" value="ECO:0007669"/>
    <property type="project" value="TreeGrafter"/>
</dbReference>
<keyword evidence="6" id="KW-0443">Lipid metabolism</keyword>
<keyword evidence="4 9" id="KW-0378">Hydrolase</keyword>
<evidence type="ECO:0000259" key="14">
    <source>
        <dbReference type="PROSITE" id="PS50195"/>
    </source>
</evidence>
<feature type="region of interest" description="Disordered" evidence="11">
    <location>
        <begin position="1"/>
        <end position="50"/>
    </location>
</feature>
<evidence type="ECO:0000313" key="16">
    <source>
        <dbReference type="Proteomes" id="UP001150538"/>
    </source>
</evidence>
<reference evidence="15" key="1">
    <citation type="submission" date="2022-07" db="EMBL/GenBank/DDBJ databases">
        <title>Phylogenomic reconstructions and comparative analyses of Kickxellomycotina fungi.</title>
        <authorList>
            <person name="Reynolds N.K."/>
            <person name="Stajich J.E."/>
            <person name="Barry K."/>
            <person name="Grigoriev I.V."/>
            <person name="Crous P."/>
            <person name="Smith M.E."/>
        </authorList>
    </citation>
    <scope>NUCLEOTIDE SEQUENCE</scope>
    <source>
        <strain evidence="15">NBRC 100468</strain>
    </source>
</reference>
<dbReference type="GO" id="GO:0035091">
    <property type="term" value="F:phosphatidylinositol binding"/>
    <property type="evidence" value="ECO:0007669"/>
    <property type="project" value="InterPro"/>
</dbReference>
<dbReference type="GO" id="GO:0004630">
    <property type="term" value="F:phospholipase D activity"/>
    <property type="evidence" value="ECO:0007669"/>
    <property type="project" value="UniProtKB-UniRule"/>
</dbReference>
<dbReference type="PIRSF" id="PIRSF009376">
    <property type="entry name" value="Phospholipase_D_euk"/>
    <property type="match status" value="1"/>
</dbReference>
<dbReference type="Proteomes" id="UP001150538">
    <property type="component" value="Unassembled WGS sequence"/>
</dbReference>
<dbReference type="SMART" id="SM00233">
    <property type="entry name" value="PH"/>
    <property type="match status" value="1"/>
</dbReference>
<dbReference type="InterPro" id="IPR001683">
    <property type="entry name" value="PX_dom"/>
</dbReference>
<dbReference type="Pfam" id="PF00614">
    <property type="entry name" value="PLDc"/>
    <property type="match status" value="2"/>
</dbReference>
<evidence type="ECO:0000256" key="7">
    <source>
        <dbReference type="ARBA" id="ARBA00023288"/>
    </source>
</evidence>
<comment type="catalytic activity">
    <reaction evidence="1 9">
        <text>a 1,2-diacyl-sn-glycero-3-phosphocholine + H2O = a 1,2-diacyl-sn-glycero-3-phosphate + choline + H(+)</text>
        <dbReference type="Rhea" id="RHEA:14445"/>
        <dbReference type="ChEBI" id="CHEBI:15354"/>
        <dbReference type="ChEBI" id="CHEBI:15377"/>
        <dbReference type="ChEBI" id="CHEBI:15378"/>
        <dbReference type="ChEBI" id="CHEBI:57643"/>
        <dbReference type="ChEBI" id="CHEBI:58608"/>
        <dbReference type="EC" id="3.1.4.4"/>
    </reaction>
</comment>
<protein>
    <recommendedName>
        <fullName evidence="9">Phospholipase</fullName>
        <ecNumber evidence="9">3.1.4.4</ecNumber>
    </recommendedName>
</protein>
<keyword evidence="3" id="KW-0677">Repeat</keyword>
<comment type="subcellular location">
    <subcellularLocation>
        <location evidence="8">Endomembrane system</location>
        <topology evidence="8">Lipid-anchor</topology>
    </subcellularLocation>
</comment>
<evidence type="ECO:0000256" key="11">
    <source>
        <dbReference type="SAM" id="MobiDB-lite"/>
    </source>
</evidence>
<evidence type="ECO:0000259" key="13">
    <source>
        <dbReference type="PROSITE" id="PS50035"/>
    </source>
</evidence>
<comment type="similarity">
    <text evidence="2 9">Belongs to the phospholipase D family.</text>
</comment>
<dbReference type="SUPFAM" id="SSF56024">
    <property type="entry name" value="Phospholipase D/nuclease"/>
    <property type="match status" value="2"/>
</dbReference>
<dbReference type="SUPFAM" id="SSF50729">
    <property type="entry name" value="PH domain-like"/>
    <property type="match status" value="1"/>
</dbReference>
<evidence type="ECO:0000256" key="5">
    <source>
        <dbReference type="ARBA" id="ARBA00022963"/>
    </source>
</evidence>
<dbReference type="PROSITE" id="PS50003">
    <property type="entry name" value="PH_DOMAIN"/>
    <property type="match status" value="1"/>
</dbReference>
<feature type="compositionally biased region" description="Basic and acidic residues" evidence="11">
    <location>
        <begin position="1027"/>
        <end position="1038"/>
    </location>
</feature>
<feature type="compositionally biased region" description="Polar residues" evidence="11">
    <location>
        <begin position="1"/>
        <end position="10"/>
    </location>
</feature>
<feature type="domain" description="PH" evidence="12">
    <location>
        <begin position="452"/>
        <end position="562"/>
    </location>
</feature>
<dbReference type="Pfam" id="PF00787">
    <property type="entry name" value="PX"/>
    <property type="match status" value="1"/>
</dbReference>
<organism evidence="15 16">
    <name type="scientific">Mycoemilia scoparia</name>
    <dbReference type="NCBI Taxonomy" id="417184"/>
    <lineage>
        <taxon>Eukaryota</taxon>
        <taxon>Fungi</taxon>
        <taxon>Fungi incertae sedis</taxon>
        <taxon>Zoopagomycota</taxon>
        <taxon>Kickxellomycotina</taxon>
        <taxon>Kickxellomycetes</taxon>
        <taxon>Kickxellales</taxon>
        <taxon>Kickxellaceae</taxon>
        <taxon>Mycoemilia</taxon>
    </lineage>
</organism>
<evidence type="ECO:0000256" key="9">
    <source>
        <dbReference type="PIRNR" id="PIRNR009376"/>
    </source>
</evidence>
<dbReference type="InterPro" id="IPR015679">
    <property type="entry name" value="PLipase_D_fam"/>
</dbReference>
<dbReference type="SUPFAM" id="SSF64268">
    <property type="entry name" value="PX domain"/>
    <property type="match status" value="1"/>
</dbReference>
<dbReference type="PROSITE" id="PS50035">
    <property type="entry name" value="PLD"/>
    <property type="match status" value="2"/>
</dbReference>
<evidence type="ECO:0000256" key="1">
    <source>
        <dbReference type="ARBA" id="ARBA00000798"/>
    </source>
</evidence>
<keyword evidence="5 9" id="KW-0442">Lipid degradation</keyword>
<dbReference type="PANTHER" id="PTHR18896:SF76">
    <property type="entry name" value="PHOSPHOLIPASE"/>
    <property type="match status" value="1"/>
</dbReference>
<dbReference type="InterPro" id="IPR011993">
    <property type="entry name" value="PH-like_dom_sf"/>
</dbReference>
<evidence type="ECO:0000259" key="12">
    <source>
        <dbReference type="PROSITE" id="PS50003"/>
    </source>
</evidence>
<feature type="compositionally biased region" description="Polar residues" evidence="11">
    <location>
        <begin position="24"/>
        <end position="49"/>
    </location>
</feature>
<feature type="region of interest" description="Disordered" evidence="11">
    <location>
        <begin position="1018"/>
        <end position="1128"/>
    </location>
</feature>
<dbReference type="InterPro" id="IPR016555">
    <property type="entry name" value="PLipase_D_euk"/>
</dbReference>
<evidence type="ECO:0000313" key="15">
    <source>
        <dbReference type="EMBL" id="KAJ1921211.1"/>
    </source>
</evidence>
<dbReference type="CDD" id="cd09138">
    <property type="entry name" value="PLDc_vPLD1_2_yPLD_like_1"/>
    <property type="match status" value="1"/>
</dbReference>